<dbReference type="Pfam" id="PF01825">
    <property type="entry name" value="GPS"/>
    <property type="match status" value="1"/>
</dbReference>
<feature type="transmembrane region" description="Helical" evidence="13">
    <location>
        <begin position="366"/>
        <end position="385"/>
    </location>
</feature>
<keyword evidence="12" id="KW-0325">Glycoprotein</keyword>
<comment type="similarity">
    <text evidence="3">Belongs to the glycosyltransferase 29 family.</text>
</comment>
<name>C3ZLZ3_BRAFL</name>
<evidence type="ECO:0000256" key="11">
    <source>
        <dbReference type="ARBA" id="ARBA00023157"/>
    </source>
</evidence>
<dbReference type="InParanoid" id="C3ZLZ3"/>
<evidence type="ECO:0000259" key="15">
    <source>
        <dbReference type="PROSITE" id="PS50261"/>
    </source>
</evidence>
<dbReference type="GO" id="GO:0007166">
    <property type="term" value="P:cell surface receptor signaling pathway"/>
    <property type="evidence" value="ECO:0007669"/>
    <property type="project" value="InterPro"/>
</dbReference>
<dbReference type="eggNOG" id="KOG2692">
    <property type="taxonomic scope" value="Eukaryota"/>
</dbReference>
<proteinExistence type="inferred from homology"/>
<dbReference type="CDD" id="cd23963">
    <property type="entry name" value="GT29_ST8SIA"/>
    <property type="match status" value="1"/>
</dbReference>
<dbReference type="AlphaFoldDB" id="C3ZLZ3"/>
<feature type="transmembrane region" description="Helical" evidence="13">
    <location>
        <begin position="287"/>
        <end position="313"/>
    </location>
</feature>
<evidence type="ECO:0000313" key="16">
    <source>
        <dbReference type="EMBL" id="EEN46474.1"/>
    </source>
</evidence>
<protein>
    <recommendedName>
        <fullName evidence="17">GPS domain-containing protein</fullName>
    </recommendedName>
</protein>
<dbReference type="GO" id="GO:0005886">
    <property type="term" value="C:plasma membrane"/>
    <property type="evidence" value="ECO:0007669"/>
    <property type="project" value="UniProtKB-SubCell"/>
</dbReference>
<gene>
    <name evidence="16" type="ORF">BRAFLDRAFT_86320</name>
</gene>
<dbReference type="EMBL" id="GG666642">
    <property type="protein sequence ID" value="EEN46474.1"/>
    <property type="molecule type" value="Genomic_DNA"/>
</dbReference>
<dbReference type="PANTHER" id="PTHR11987:SF53">
    <property type="entry name" value="ALPHA-2,8-SIALYLTRANSFERASE 8F-LIKE"/>
    <property type="match status" value="1"/>
</dbReference>
<sequence length="816" mass="93750">MMAVTDLDEDLKRLLADPGCLQAGDLLKAKRLLTSLIRLKPLLYQDGSRARREQYIDDMLEIASLLYGRPYFDQWADIQETVGIEEVTNITDVLEELCDTVLEYMTNTREEMVLARSSNIDMDIEMYKTYQREPFSFPKHTRDTHVILPKALVASAIPGRQEVPVCAFDHHNLHHLLEHLAERNNKHMTTRYHHERELNSKVVTATIIPTPPAPLANKVEIHFRHRWRGQDPLCVFIDKDDPYSIYNPSGCSVVETADYTTVCRCNHFSSYALLTKHYVETVINTVWISWLPLAGSIVCLISTCAAFLSHLLLRKYLSNRCLVAEKFLVILLMASAIFVSGVNGTFLPGSHKIFIFMDTCQFKAVMLHYLFLATFSWLMVGALQLYMDCIKATPWWLLYHVIGWILPLFIQAITIPWKSDVFLASNYCWVSWEQGLHWSLFVPEIVLCLITVVIISIAVYMEDQQALLEPEKYTERMQAKKAFVIPDDRYIQVFTPRTPILEDKLHANTHGQVAVNIEEEEQCANHTTGGNTTTLRQGEPWNAWKVNLKSFNYLRLRCAPANPSRMQSLEMRGNTNTMAECGHDYRGECVLKHSTDVQYSNNCAIVGNSGILTDSLCGKEIDLSDYVIRLNLAPTHGYEKDVGYKTNLTVLNKSLMKKVKASLGLGFEKDLYSQRLRLLNGTAFCFPKEGDKVALFGDFFLSVMANNLIVTMKHYPYNLEHLTTSIMRRMLRQGQFGQPTTGMIAVVMATTFCSRINLYGYYPFPKDEANRTIPYHYFYDVKKAKPDKRHNFLTEFRFHQLLHKDRVLRLVTRKCS</sequence>
<evidence type="ECO:0000256" key="4">
    <source>
        <dbReference type="ARBA" id="ARBA00022676"/>
    </source>
</evidence>
<dbReference type="GO" id="GO:0000139">
    <property type="term" value="C:Golgi membrane"/>
    <property type="evidence" value="ECO:0007669"/>
    <property type="project" value="UniProtKB-SubCell"/>
</dbReference>
<evidence type="ECO:0000256" key="5">
    <source>
        <dbReference type="ARBA" id="ARBA00022679"/>
    </source>
</evidence>
<accession>C3ZLZ3</accession>
<dbReference type="PROSITE" id="PS50261">
    <property type="entry name" value="G_PROTEIN_RECEP_F2_4"/>
    <property type="match status" value="1"/>
</dbReference>
<dbReference type="GO" id="GO:0008373">
    <property type="term" value="F:sialyltransferase activity"/>
    <property type="evidence" value="ECO:0007669"/>
    <property type="project" value="InterPro"/>
</dbReference>
<keyword evidence="8 13" id="KW-1133">Transmembrane helix</keyword>
<evidence type="ECO:0000256" key="6">
    <source>
        <dbReference type="ARBA" id="ARBA00022692"/>
    </source>
</evidence>
<dbReference type="GO" id="GO:0004930">
    <property type="term" value="F:G protein-coupled receptor activity"/>
    <property type="evidence" value="ECO:0007669"/>
    <property type="project" value="InterPro"/>
</dbReference>
<feature type="transmembrane region" description="Helical" evidence="13">
    <location>
        <begin position="397"/>
        <end position="417"/>
    </location>
</feature>
<feature type="transmembrane region" description="Helical" evidence="13">
    <location>
        <begin position="325"/>
        <end position="346"/>
    </location>
</feature>
<dbReference type="InterPro" id="IPR000203">
    <property type="entry name" value="GPS"/>
</dbReference>
<evidence type="ECO:0000256" key="8">
    <source>
        <dbReference type="ARBA" id="ARBA00022989"/>
    </source>
</evidence>
<dbReference type="Pfam" id="PF00777">
    <property type="entry name" value="Glyco_transf_29"/>
    <property type="match status" value="1"/>
</dbReference>
<dbReference type="Gene3D" id="1.20.1070.10">
    <property type="entry name" value="Rhodopsin 7-helix transmembrane proteins"/>
    <property type="match status" value="1"/>
</dbReference>
<keyword evidence="7" id="KW-0735">Signal-anchor</keyword>
<evidence type="ECO:0000256" key="10">
    <source>
        <dbReference type="ARBA" id="ARBA00023136"/>
    </source>
</evidence>
<feature type="domain" description="G-protein coupled receptors family 2 profile 2" evidence="15">
    <location>
        <begin position="288"/>
        <end position="455"/>
    </location>
</feature>
<dbReference type="InterPro" id="IPR001675">
    <property type="entry name" value="Glyco_trans_29"/>
</dbReference>
<dbReference type="Gene3D" id="2.60.220.50">
    <property type="match status" value="1"/>
</dbReference>
<keyword evidence="10 13" id="KW-0472">Membrane</keyword>
<evidence type="ECO:0000256" key="1">
    <source>
        <dbReference type="ARBA" id="ARBA00004141"/>
    </source>
</evidence>
<dbReference type="InterPro" id="IPR038578">
    <property type="entry name" value="GT29-like_sf"/>
</dbReference>
<evidence type="ECO:0000256" key="7">
    <source>
        <dbReference type="ARBA" id="ARBA00022968"/>
    </source>
</evidence>
<evidence type="ECO:0000259" key="14">
    <source>
        <dbReference type="PROSITE" id="PS50221"/>
    </source>
</evidence>
<keyword evidence="11" id="KW-1015">Disulfide bond</keyword>
<keyword evidence="5" id="KW-0808">Transferase</keyword>
<evidence type="ECO:0008006" key="17">
    <source>
        <dbReference type="Google" id="ProtNLM"/>
    </source>
</evidence>
<dbReference type="eggNOG" id="KOG4193">
    <property type="taxonomic scope" value="Eukaryota"/>
</dbReference>
<evidence type="ECO:0000256" key="2">
    <source>
        <dbReference type="ARBA" id="ARBA00004323"/>
    </source>
</evidence>
<evidence type="ECO:0000256" key="12">
    <source>
        <dbReference type="ARBA" id="ARBA00023180"/>
    </source>
</evidence>
<dbReference type="InterPro" id="IPR050943">
    <property type="entry name" value="Glycosyltr_29_Sialyltrsf"/>
</dbReference>
<dbReference type="Gene3D" id="3.90.1480.20">
    <property type="entry name" value="Glycosyl transferase family 29"/>
    <property type="match status" value="1"/>
</dbReference>
<dbReference type="Pfam" id="PF00002">
    <property type="entry name" value="7tm_2"/>
    <property type="match status" value="1"/>
</dbReference>
<dbReference type="InterPro" id="IPR046338">
    <property type="entry name" value="GAIN_dom_sf"/>
</dbReference>
<dbReference type="PANTHER" id="PTHR11987">
    <property type="entry name" value="ALPHA-2,8-SIALYLTRANSFERASE"/>
    <property type="match status" value="1"/>
</dbReference>
<organism>
    <name type="scientific">Branchiostoma floridae</name>
    <name type="common">Florida lancelet</name>
    <name type="synonym">Amphioxus</name>
    <dbReference type="NCBI Taxonomy" id="7739"/>
    <lineage>
        <taxon>Eukaryota</taxon>
        <taxon>Metazoa</taxon>
        <taxon>Chordata</taxon>
        <taxon>Cephalochordata</taxon>
        <taxon>Leptocardii</taxon>
        <taxon>Amphioxiformes</taxon>
        <taxon>Branchiostomatidae</taxon>
        <taxon>Branchiostoma</taxon>
    </lineage>
</organism>
<dbReference type="InterPro" id="IPR057244">
    <property type="entry name" value="GAIN_B"/>
</dbReference>
<keyword evidence="9" id="KW-0333">Golgi apparatus</keyword>
<keyword evidence="4" id="KW-0328">Glycosyltransferase</keyword>
<reference evidence="16" key="1">
    <citation type="journal article" date="2008" name="Nature">
        <title>The amphioxus genome and the evolution of the chordate karyotype.</title>
        <authorList>
            <consortium name="US DOE Joint Genome Institute (JGI-PGF)"/>
            <person name="Putnam N.H."/>
            <person name="Butts T."/>
            <person name="Ferrier D.E.K."/>
            <person name="Furlong R.F."/>
            <person name="Hellsten U."/>
            <person name="Kawashima T."/>
            <person name="Robinson-Rechavi M."/>
            <person name="Shoguchi E."/>
            <person name="Terry A."/>
            <person name="Yu J.-K."/>
            <person name="Benito-Gutierrez E.L."/>
            <person name="Dubchak I."/>
            <person name="Garcia-Fernandez J."/>
            <person name="Gibson-Brown J.J."/>
            <person name="Grigoriev I.V."/>
            <person name="Horton A.C."/>
            <person name="de Jong P.J."/>
            <person name="Jurka J."/>
            <person name="Kapitonov V.V."/>
            <person name="Kohara Y."/>
            <person name="Kuroki Y."/>
            <person name="Lindquist E."/>
            <person name="Lucas S."/>
            <person name="Osoegawa K."/>
            <person name="Pennacchio L.A."/>
            <person name="Salamov A.A."/>
            <person name="Satou Y."/>
            <person name="Sauka-Spengler T."/>
            <person name="Schmutz J."/>
            <person name="Shin-I T."/>
            <person name="Toyoda A."/>
            <person name="Bronner-Fraser M."/>
            <person name="Fujiyama A."/>
            <person name="Holland L.Z."/>
            <person name="Holland P.W.H."/>
            <person name="Satoh N."/>
            <person name="Rokhsar D.S."/>
        </authorList>
    </citation>
    <scope>NUCLEOTIDE SEQUENCE [LARGE SCALE GENOMIC DNA]</scope>
    <source>
        <strain evidence="16">S238N-H82</strain>
        <tissue evidence="16">Testes</tissue>
    </source>
</reference>
<feature type="transmembrane region" description="Helical" evidence="13">
    <location>
        <begin position="437"/>
        <end position="460"/>
    </location>
</feature>
<evidence type="ECO:0000256" key="13">
    <source>
        <dbReference type="SAM" id="Phobius"/>
    </source>
</evidence>
<dbReference type="InterPro" id="IPR017981">
    <property type="entry name" value="GPCR_2-like_7TM"/>
</dbReference>
<evidence type="ECO:0000256" key="3">
    <source>
        <dbReference type="ARBA" id="ARBA00006003"/>
    </source>
</evidence>
<comment type="subcellular location">
    <subcellularLocation>
        <location evidence="2">Golgi apparatus membrane</location>
        <topology evidence="2">Single-pass type II membrane protein</topology>
    </subcellularLocation>
    <subcellularLocation>
        <location evidence="1">Membrane</location>
        <topology evidence="1">Multi-pass membrane protein</topology>
    </subcellularLocation>
</comment>
<keyword evidence="6 13" id="KW-0812">Transmembrane</keyword>
<dbReference type="PROSITE" id="PS50221">
    <property type="entry name" value="GAIN_B"/>
    <property type="match status" value="1"/>
</dbReference>
<dbReference type="InterPro" id="IPR000832">
    <property type="entry name" value="GPCR_2_secretin-like"/>
</dbReference>
<feature type="domain" description="GAIN-B" evidence="14">
    <location>
        <begin position="110"/>
        <end position="281"/>
    </location>
</feature>
<dbReference type="SMART" id="SM00303">
    <property type="entry name" value="GPS"/>
    <property type="match status" value="1"/>
</dbReference>
<evidence type="ECO:0000256" key="9">
    <source>
        <dbReference type="ARBA" id="ARBA00023034"/>
    </source>
</evidence>